<dbReference type="InterPro" id="IPR005877">
    <property type="entry name" value="YSIRK_signal_dom"/>
</dbReference>
<gene>
    <name evidence="5" type="ORF">RFF62_10290</name>
</gene>
<feature type="non-terminal residue" evidence="5">
    <location>
        <position position="126"/>
    </location>
</feature>
<protein>
    <submittedName>
        <fullName evidence="5">YSIRK-type signal peptide-containing protein</fullName>
    </submittedName>
</protein>
<feature type="chain" id="PRO_5047336131" evidence="3">
    <location>
        <begin position="37"/>
        <end position="126"/>
    </location>
</feature>
<evidence type="ECO:0000259" key="4">
    <source>
        <dbReference type="Pfam" id="PF04650"/>
    </source>
</evidence>
<feature type="compositionally biased region" description="Basic and acidic residues" evidence="2">
    <location>
        <begin position="115"/>
        <end position="126"/>
    </location>
</feature>
<organism evidence="5 6">
    <name type="scientific">Streptococcus ruminantium</name>
    <dbReference type="NCBI Taxonomy" id="1917441"/>
    <lineage>
        <taxon>Bacteria</taxon>
        <taxon>Bacillati</taxon>
        <taxon>Bacillota</taxon>
        <taxon>Bacilli</taxon>
        <taxon>Lactobacillales</taxon>
        <taxon>Streptococcaceae</taxon>
        <taxon>Streptococcus</taxon>
    </lineage>
</organism>
<reference evidence="5 6" key="1">
    <citation type="submission" date="2023-08" db="EMBL/GenBank/DDBJ databases">
        <title>Streptococcus ruminantium-associated sheep mastitis outbreak detected in Italy is distinct from bovine isolates.</title>
        <authorList>
            <person name="Rosa M.N."/>
            <person name="Vezina B."/>
            <person name="Tola S."/>
        </authorList>
    </citation>
    <scope>NUCLEOTIDE SEQUENCE [LARGE SCALE GENOMIC DNA]</scope>
    <source>
        <strain evidence="5 6">OM6730</strain>
    </source>
</reference>
<sequence>MFHHRNKKYSIRKVKNGVASVVIALLFATNSSPALAAVGDTYPSAGCFGSFFGGTKNDCEPLRGEQGELPGERGEAGPPAPPELGGRTQGPLKGEEGERGPITPELGGRTQGPLKGEEGERGPITP</sequence>
<comment type="caution">
    <text evidence="5">The sequence shown here is derived from an EMBL/GenBank/DDBJ whole genome shotgun (WGS) entry which is preliminary data.</text>
</comment>
<keyword evidence="6" id="KW-1185">Reference proteome</keyword>
<evidence type="ECO:0000256" key="2">
    <source>
        <dbReference type="SAM" id="MobiDB-lite"/>
    </source>
</evidence>
<feature type="domain" description="YSIRK Gram-positive signal peptide" evidence="4">
    <location>
        <begin position="6"/>
        <end position="24"/>
    </location>
</feature>
<evidence type="ECO:0000313" key="6">
    <source>
        <dbReference type="Proteomes" id="UP001228446"/>
    </source>
</evidence>
<accession>A0ABU1B6D2</accession>
<feature type="region of interest" description="Disordered" evidence="2">
    <location>
        <begin position="55"/>
        <end position="126"/>
    </location>
</feature>
<keyword evidence="1 3" id="KW-0732">Signal</keyword>
<dbReference type="Proteomes" id="UP001228446">
    <property type="component" value="Unassembled WGS sequence"/>
</dbReference>
<dbReference type="NCBIfam" id="TIGR01168">
    <property type="entry name" value="YSIRK_signal"/>
    <property type="match status" value="1"/>
</dbReference>
<evidence type="ECO:0000256" key="1">
    <source>
        <dbReference type="ARBA" id="ARBA00022729"/>
    </source>
</evidence>
<dbReference type="RefSeq" id="WP_308938498.1">
    <property type="nucleotide sequence ID" value="NZ_JAVIBR010000076.1"/>
</dbReference>
<evidence type="ECO:0000256" key="3">
    <source>
        <dbReference type="SAM" id="SignalP"/>
    </source>
</evidence>
<evidence type="ECO:0000313" key="5">
    <source>
        <dbReference type="EMBL" id="MDQ8834145.1"/>
    </source>
</evidence>
<feature type="compositionally biased region" description="Basic and acidic residues" evidence="2">
    <location>
        <begin position="57"/>
        <end position="75"/>
    </location>
</feature>
<dbReference type="Pfam" id="PF04650">
    <property type="entry name" value="YSIRK_signal"/>
    <property type="match status" value="1"/>
</dbReference>
<feature type="signal peptide" evidence="3">
    <location>
        <begin position="1"/>
        <end position="36"/>
    </location>
</feature>
<dbReference type="EMBL" id="JAVIBX010000078">
    <property type="protein sequence ID" value="MDQ8834145.1"/>
    <property type="molecule type" value="Genomic_DNA"/>
</dbReference>
<proteinExistence type="predicted"/>
<name>A0ABU1B6D2_9STRE</name>